<keyword evidence="2" id="KW-1185">Reference proteome</keyword>
<dbReference type="Proteomes" id="UP000529795">
    <property type="component" value="Unassembled WGS sequence"/>
</dbReference>
<organism evidence="1 2">
    <name type="scientific">Sphingomonas jinjuensis</name>
    <dbReference type="NCBI Taxonomy" id="535907"/>
    <lineage>
        <taxon>Bacteria</taxon>
        <taxon>Pseudomonadati</taxon>
        <taxon>Pseudomonadota</taxon>
        <taxon>Alphaproteobacteria</taxon>
        <taxon>Sphingomonadales</taxon>
        <taxon>Sphingomonadaceae</taxon>
        <taxon>Sphingomonas</taxon>
    </lineage>
</organism>
<name>A0A840FBK8_9SPHN</name>
<accession>A0A840FBK8</accession>
<comment type="caution">
    <text evidence="1">The sequence shown here is derived from an EMBL/GenBank/DDBJ whole genome shotgun (WGS) entry which is preliminary data.</text>
</comment>
<evidence type="ECO:0000313" key="2">
    <source>
        <dbReference type="Proteomes" id="UP000529795"/>
    </source>
</evidence>
<dbReference type="EMBL" id="JACIEV010000002">
    <property type="protein sequence ID" value="MBB4152927.1"/>
    <property type="molecule type" value="Genomic_DNA"/>
</dbReference>
<evidence type="ECO:0000313" key="1">
    <source>
        <dbReference type="EMBL" id="MBB4152927.1"/>
    </source>
</evidence>
<protein>
    <submittedName>
        <fullName evidence="1">Uncharacterized protein</fullName>
    </submittedName>
</protein>
<proteinExistence type="predicted"/>
<gene>
    <name evidence="1" type="ORF">GGQ80_000815</name>
</gene>
<dbReference type="RefSeq" id="WP_183982618.1">
    <property type="nucleotide sequence ID" value="NZ_JACIEV010000002.1"/>
</dbReference>
<reference evidence="1 2" key="1">
    <citation type="submission" date="2020-08" db="EMBL/GenBank/DDBJ databases">
        <title>Genomic Encyclopedia of Type Strains, Phase IV (KMG-IV): sequencing the most valuable type-strain genomes for metagenomic binning, comparative biology and taxonomic classification.</title>
        <authorList>
            <person name="Goeker M."/>
        </authorList>
    </citation>
    <scope>NUCLEOTIDE SEQUENCE [LARGE SCALE GENOMIC DNA]</scope>
    <source>
        <strain evidence="1 2">YC6723</strain>
    </source>
</reference>
<sequence length="160" mass="17210">MTLERDPLTMENELNLVLGEIGMERAAAITGRAPGYLRNLSHPDRREQLTARDMFLLDIEHDARFGRGYPLFEALGRQLQTARAARFADSAAIAHHSADLARENGEAIGALIAAGFAPGDDKALAEALRQVEDVHRVASAAMATIHAALGRTADPPPVPP</sequence>
<dbReference type="AlphaFoldDB" id="A0A840FBK8"/>